<keyword evidence="2" id="KW-0328">Glycosyltransferase</keyword>
<dbReference type="Pfam" id="PF00534">
    <property type="entry name" value="Glycos_transf_1"/>
    <property type="match status" value="1"/>
</dbReference>
<dbReference type="GO" id="GO:0016757">
    <property type="term" value="F:glycosyltransferase activity"/>
    <property type="evidence" value="ECO:0007669"/>
    <property type="project" value="UniProtKB-KW"/>
</dbReference>
<protein>
    <submittedName>
        <fullName evidence="2">GDP-mannose-dependent alpha-mannosyltransferase</fullName>
        <ecNumber evidence="2">2.4.1.-</ecNumber>
    </submittedName>
</protein>
<dbReference type="PANTHER" id="PTHR12526">
    <property type="entry name" value="GLYCOSYLTRANSFERASE"/>
    <property type="match status" value="1"/>
</dbReference>
<dbReference type="EMBL" id="MWDQ01000023">
    <property type="protein sequence ID" value="OQB75113.1"/>
    <property type="molecule type" value="Genomic_DNA"/>
</dbReference>
<gene>
    <name evidence="2" type="primary">mgtA</name>
    <name evidence="2" type="ORF">BWX89_00138</name>
</gene>
<keyword evidence="2" id="KW-0808">Transferase</keyword>
<dbReference type="InterPro" id="IPR001296">
    <property type="entry name" value="Glyco_trans_1"/>
</dbReference>
<dbReference type="AlphaFoldDB" id="A0A1V6CE18"/>
<feature type="domain" description="Glycosyl transferase family 1" evidence="1">
    <location>
        <begin position="4"/>
        <end position="91"/>
    </location>
</feature>
<dbReference type="SUPFAM" id="SSF53756">
    <property type="entry name" value="UDP-Glycosyltransferase/glycogen phosphorylase"/>
    <property type="match status" value="1"/>
</dbReference>
<name>A0A1V6CE18_UNCT6</name>
<accession>A0A1V6CE18</accession>
<dbReference type="Proteomes" id="UP000485562">
    <property type="component" value="Unassembled WGS sequence"/>
</dbReference>
<reference evidence="2" key="1">
    <citation type="submission" date="2017-02" db="EMBL/GenBank/DDBJ databases">
        <title>Delving into the versatile metabolic prowess of the omnipresent phylum Bacteroidetes.</title>
        <authorList>
            <person name="Nobu M.K."/>
            <person name="Mei R."/>
            <person name="Narihiro T."/>
            <person name="Kuroda K."/>
            <person name="Liu W.-T."/>
        </authorList>
    </citation>
    <scope>NUCLEOTIDE SEQUENCE</scope>
    <source>
        <strain evidence="2">ADurb.Bin131</strain>
    </source>
</reference>
<evidence type="ECO:0000313" key="2">
    <source>
        <dbReference type="EMBL" id="OQB75113.1"/>
    </source>
</evidence>
<sequence>MKHPEDVYQYLQEADFLITNSNYETFSVVTAEALACGIPVIATKCGGPEDFVTEETGILIEHGNEKQLGDAIIYMLDNSDKYEKRKLMEYANKRFNSFTVGRQFYEIYEKILFNLKRVEH</sequence>
<evidence type="ECO:0000259" key="1">
    <source>
        <dbReference type="Pfam" id="PF00534"/>
    </source>
</evidence>
<organism evidence="2">
    <name type="scientific">candidate division TA06 bacterium ADurb.Bin131</name>
    <dbReference type="NCBI Taxonomy" id="1852827"/>
    <lineage>
        <taxon>Bacteria</taxon>
        <taxon>Bacteria division TA06</taxon>
    </lineage>
</organism>
<dbReference type="EC" id="2.4.1.-" evidence="2"/>
<comment type="caution">
    <text evidence="2">The sequence shown here is derived from an EMBL/GenBank/DDBJ whole genome shotgun (WGS) entry which is preliminary data.</text>
</comment>
<dbReference type="Gene3D" id="3.40.50.2000">
    <property type="entry name" value="Glycogen Phosphorylase B"/>
    <property type="match status" value="2"/>
</dbReference>
<proteinExistence type="predicted"/>